<proteinExistence type="predicted"/>
<dbReference type="InterPro" id="IPR058060">
    <property type="entry name" value="HYC_CC_PP"/>
</dbReference>
<evidence type="ECO:0000313" key="1">
    <source>
        <dbReference type="EMBL" id="MBF4982855.1"/>
    </source>
</evidence>
<comment type="caution">
    <text evidence="1">The sequence shown here is derived from an EMBL/GenBank/DDBJ whole genome shotgun (WGS) entry which is preliminary data.</text>
</comment>
<protein>
    <recommendedName>
        <fullName evidence="3">Prolamin-like domain-containing protein</fullName>
    </recommendedName>
</protein>
<evidence type="ECO:0000313" key="2">
    <source>
        <dbReference type="Proteomes" id="UP001194729"/>
    </source>
</evidence>
<evidence type="ECO:0008006" key="3">
    <source>
        <dbReference type="Google" id="ProtNLM"/>
    </source>
</evidence>
<organism evidence="1 2">
    <name type="scientific">Nonlabens mediterrranea</name>
    <dbReference type="NCBI Taxonomy" id="1419947"/>
    <lineage>
        <taxon>Bacteria</taxon>
        <taxon>Pseudomonadati</taxon>
        <taxon>Bacteroidota</taxon>
        <taxon>Flavobacteriia</taxon>
        <taxon>Flavobacteriales</taxon>
        <taxon>Flavobacteriaceae</taxon>
        <taxon>Nonlabens</taxon>
    </lineage>
</organism>
<gene>
    <name evidence="1" type="ORF">FNJ87_00365</name>
</gene>
<dbReference type="InterPro" id="IPR058512">
    <property type="entry name" value="DUF8199"/>
</dbReference>
<dbReference type="Proteomes" id="UP001194729">
    <property type="component" value="Unassembled WGS sequence"/>
</dbReference>
<accession>A0ABS0A0H0</accession>
<sequence>MYCKMLKNIGVITLTMIVLFSTLSFSVHKHFCGPFLKDISVIVPSHGCGMEQDNTIKDCAVALEKSCCNDIVELVKGQDDLKLSWDSFKLDQQQLIILFSHSYFYSITGDDFVDTPFTSYSPPLVTRDIPVLHQSFLI</sequence>
<name>A0ABS0A0H0_9FLAO</name>
<reference evidence="1 2" key="1">
    <citation type="submission" date="2020-11" db="EMBL/GenBank/DDBJ databases">
        <title>P. mediterranea TC4 genome.</title>
        <authorList>
            <person name="Molmeret M."/>
        </authorList>
    </citation>
    <scope>NUCLEOTIDE SEQUENCE [LARGE SCALE GENOMIC DNA]</scope>
    <source>
        <strain evidence="1 2">TC4</strain>
    </source>
</reference>
<dbReference type="EMBL" id="JADKYU010000016">
    <property type="protein sequence ID" value="MBF4982855.1"/>
    <property type="molecule type" value="Genomic_DNA"/>
</dbReference>
<keyword evidence="2" id="KW-1185">Reference proteome</keyword>
<dbReference type="NCBIfam" id="NF047658">
    <property type="entry name" value="HYC_CC_PP"/>
    <property type="match status" value="1"/>
</dbReference>
<dbReference type="Pfam" id="PF26622">
    <property type="entry name" value="DUF8199"/>
    <property type="match status" value="1"/>
</dbReference>